<dbReference type="EMBL" id="LATX01002123">
    <property type="protein sequence ID" value="KTB34040.1"/>
    <property type="molecule type" value="Genomic_DNA"/>
</dbReference>
<evidence type="ECO:0008006" key="10">
    <source>
        <dbReference type="Google" id="ProtNLM"/>
    </source>
</evidence>
<keyword evidence="3 7" id="KW-1133">Transmembrane helix</keyword>
<keyword evidence="5 7" id="KW-0472">Membrane</keyword>
<evidence type="ECO:0000256" key="6">
    <source>
        <dbReference type="ARBA" id="ARBA00023315"/>
    </source>
</evidence>
<keyword evidence="6" id="KW-0012">Acyltransferase</keyword>
<dbReference type="GO" id="GO:0006629">
    <property type="term" value="P:lipid metabolic process"/>
    <property type="evidence" value="ECO:0007669"/>
    <property type="project" value="UniProtKB-KW"/>
</dbReference>
<evidence type="ECO:0000256" key="7">
    <source>
        <dbReference type="SAM" id="Phobius"/>
    </source>
</evidence>
<keyword evidence="4" id="KW-0443">Lipid metabolism</keyword>
<name>A0A0W0FCK3_MONRR</name>
<reference evidence="8 9" key="1">
    <citation type="submission" date="2015-12" db="EMBL/GenBank/DDBJ databases">
        <title>Draft genome sequence of Moniliophthora roreri, the causal agent of frosty pod rot of cacao.</title>
        <authorList>
            <person name="Aime M.C."/>
            <person name="Diaz-Valderrama J.R."/>
            <person name="Kijpornyongpan T."/>
            <person name="Phillips-Mora W."/>
        </authorList>
    </citation>
    <scope>NUCLEOTIDE SEQUENCE [LARGE SCALE GENOMIC DNA]</scope>
    <source>
        <strain evidence="8 9">MCA 2952</strain>
    </source>
</reference>
<dbReference type="PANTHER" id="PTHR23063:SF60">
    <property type="entry name" value="LYSOPHOSPHATIDIC ACID:OLEOYL-COA ACYLTRANSFERASE 1"/>
    <property type="match status" value="1"/>
</dbReference>
<gene>
    <name evidence="8" type="ORF">WG66_13466</name>
</gene>
<dbReference type="PANTHER" id="PTHR23063">
    <property type="entry name" value="PHOSPHOLIPID ACYLTRANSFERASE"/>
    <property type="match status" value="1"/>
</dbReference>
<organism evidence="8 9">
    <name type="scientific">Moniliophthora roreri</name>
    <name type="common">Frosty pod rot fungus</name>
    <name type="synonym">Monilia roreri</name>
    <dbReference type="NCBI Taxonomy" id="221103"/>
    <lineage>
        <taxon>Eukaryota</taxon>
        <taxon>Fungi</taxon>
        <taxon>Dikarya</taxon>
        <taxon>Basidiomycota</taxon>
        <taxon>Agaricomycotina</taxon>
        <taxon>Agaricomycetes</taxon>
        <taxon>Agaricomycetidae</taxon>
        <taxon>Agaricales</taxon>
        <taxon>Marasmiineae</taxon>
        <taxon>Marasmiaceae</taxon>
        <taxon>Moniliophthora</taxon>
    </lineage>
</organism>
<evidence type="ECO:0000256" key="5">
    <source>
        <dbReference type="ARBA" id="ARBA00023136"/>
    </source>
</evidence>
<dbReference type="AlphaFoldDB" id="A0A0W0FCK3"/>
<evidence type="ECO:0000256" key="1">
    <source>
        <dbReference type="ARBA" id="ARBA00022679"/>
    </source>
</evidence>
<evidence type="ECO:0000313" key="8">
    <source>
        <dbReference type="EMBL" id="KTB34040.1"/>
    </source>
</evidence>
<comment type="caution">
    <text evidence="8">The sequence shown here is derived from an EMBL/GenBank/DDBJ whole genome shotgun (WGS) entry which is preliminary data.</text>
</comment>
<evidence type="ECO:0000256" key="2">
    <source>
        <dbReference type="ARBA" id="ARBA00022692"/>
    </source>
</evidence>
<evidence type="ECO:0000313" key="9">
    <source>
        <dbReference type="Proteomes" id="UP000054988"/>
    </source>
</evidence>
<accession>A0A0W0FCK3</accession>
<protein>
    <recommendedName>
        <fullName evidence="10">Vacuolar protein sorting protein vps66</fullName>
    </recommendedName>
</protein>
<feature type="transmembrane region" description="Helical" evidence="7">
    <location>
        <begin position="63"/>
        <end position="82"/>
    </location>
</feature>
<dbReference type="eggNOG" id="ENOG502S38G">
    <property type="taxonomic scope" value="Eukaryota"/>
</dbReference>
<keyword evidence="1" id="KW-0808">Transferase</keyword>
<keyword evidence="2 7" id="KW-0812">Transmembrane</keyword>
<feature type="transmembrane region" description="Helical" evidence="7">
    <location>
        <begin position="88"/>
        <end position="108"/>
    </location>
</feature>
<evidence type="ECO:0000256" key="4">
    <source>
        <dbReference type="ARBA" id="ARBA00023098"/>
    </source>
</evidence>
<dbReference type="Proteomes" id="UP000054988">
    <property type="component" value="Unassembled WGS sequence"/>
</dbReference>
<dbReference type="GO" id="GO:0016746">
    <property type="term" value="F:acyltransferase activity"/>
    <property type="evidence" value="ECO:0007669"/>
    <property type="project" value="UniProtKB-KW"/>
</dbReference>
<proteinExistence type="predicted"/>
<evidence type="ECO:0000256" key="3">
    <source>
        <dbReference type="ARBA" id="ARBA00022989"/>
    </source>
</evidence>
<sequence>MAGHVDRVELLTLDHISVKYGEPFLTPVPPPKPGSDFLYLVWAPIGYVIGAIRTVLVLGLTLVYVLLVHGVLSVFCVLPPAHRFATRIVTALLCRVVLFLAGFVWIPVEIISRKRGRGNTVSQQWTPAAGDIIVSNWTSWVELLWLAFRFNPIFVMPIPESSVPNAPSTPSTPITHTPGRRMGTGSANIASNARTVAPQIPIVGFYPVSLLTAIRNTALVPPFPSLKNHRPQSLDDIRKNADRPLVVFPECTTSNGRGLLRFADVFKRSAPVTGHNIFLMSVRYEPATASCNIFPDAIAPAARYDPPTTFSLTASHSIPPTALNPLHHLFSLTFSITPSPISIRLLSPSESPSSPLFMASEVIPGAQDSLTEACSVLIAQTGKLKRMSLGWEDKSKFLDFYRGKRSS</sequence>